<dbReference type="Pfam" id="PF04459">
    <property type="entry name" value="DUF512"/>
    <property type="match status" value="1"/>
</dbReference>
<dbReference type="AlphaFoldDB" id="A0A9D1IR05"/>
<sequence length="441" mass="49130">MAVVVKSVVPHSPAAKKGMRAGDVLRSINGNPISDVLDYDFYITESKLTVEYARGDKIKTVHIKKEQYQPLGLEFETFLMDAQHSCTNHCIFCFVDQTPPGMRPSLYFKDDDARLSFLMGNYITLTNLKQPDIDRILKMHISPINVSVHTTDPELRCKMMGNRFAGEKLDYLRQLAQGGITVHCQCVLCPGINDGPALERTLKELGALYPGVQSIACVPVGLTKHREGLYPLQPYTSEQAGEVIDLLEGFAADFYAHHGTRLAYASDEFYLLAGRPLPEEDYYEDFSQLENGVGVIATLLADFRRAWEELPGDDRPRRCSVATGVSAAPFLQQLAAKAKEKYPDLDCRVYPIVNHFWGETITVAGLVTAGDIMEQLKGQELGEVLFLPDCMLRHQQDFFLDDKTVEDVEQALGVKVQVIPAGGEEFAWAITGEETVCQTPE</sequence>
<protein>
    <submittedName>
        <fullName evidence="2">DUF512 domain-containing protein</fullName>
    </submittedName>
</protein>
<dbReference type="Proteomes" id="UP000824082">
    <property type="component" value="Unassembled WGS sequence"/>
</dbReference>
<gene>
    <name evidence="2" type="ORF">IAD19_01200</name>
</gene>
<dbReference type="Pfam" id="PF17820">
    <property type="entry name" value="PDZ_6"/>
    <property type="match status" value="1"/>
</dbReference>
<evidence type="ECO:0000259" key="1">
    <source>
        <dbReference type="PROSITE" id="PS50106"/>
    </source>
</evidence>
<dbReference type="InterPro" id="IPR001478">
    <property type="entry name" value="PDZ"/>
</dbReference>
<dbReference type="Pfam" id="PF19238">
    <property type="entry name" value="Radical_SAM_2"/>
    <property type="match status" value="1"/>
</dbReference>
<reference evidence="2" key="2">
    <citation type="journal article" date="2021" name="PeerJ">
        <title>Extensive microbial diversity within the chicken gut microbiome revealed by metagenomics and culture.</title>
        <authorList>
            <person name="Gilroy R."/>
            <person name="Ravi A."/>
            <person name="Getino M."/>
            <person name="Pursley I."/>
            <person name="Horton D.L."/>
            <person name="Alikhan N.F."/>
            <person name="Baker D."/>
            <person name="Gharbi K."/>
            <person name="Hall N."/>
            <person name="Watson M."/>
            <person name="Adriaenssens E.M."/>
            <person name="Foster-Nyarko E."/>
            <person name="Jarju S."/>
            <person name="Secka A."/>
            <person name="Antonio M."/>
            <person name="Oren A."/>
            <person name="Chaudhuri R.R."/>
            <person name="La Ragione R."/>
            <person name="Hildebrand F."/>
            <person name="Pallen M.J."/>
        </authorList>
    </citation>
    <scope>NUCLEOTIDE SEQUENCE</scope>
    <source>
        <strain evidence="2">4509</strain>
    </source>
</reference>
<dbReference type="InterPro" id="IPR013785">
    <property type="entry name" value="Aldolase_TIM"/>
</dbReference>
<dbReference type="InterPro" id="IPR007549">
    <property type="entry name" value="DUF512"/>
</dbReference>
<dbReference type="InterPro" id="IPR045375">
    <property type="entry name" value="Put_radical_SAM-like_N"/>
</dbReference>
<organism evidence="2 3">
    <name type="scientific">Candidatus Egerieicola faecale</name>
    <dbReference type="NCBI Taxonomy" id="2840774"/>
    <lineage>
        <taxon>Bacteria</taxon>
        <taxon>Bacillati</taxon>
        <taxon>Bacillota</taxon>
        <taxon>Clostridia</taxon>
        <taxon>Eubacteriales</taxon>
        <taxon>Oscillospiraceae</taxon>
        <taxon>Oscillospiraceae incertae sedis</taxon>
        <taxon>Candidatus Egerieicola</taxon>
    </lineage>
</organism>
<evidence type="ECO:0000313" key="2">
    <source>
        <dbReference type="EMBL" id="HIU41151.1"/>
    </source>
</evidence>
<dbReference type="Gene3D" id="3.20.20.70">
    <property type="entry name" value="Aldolase class I"/>
    <property type="match status" value="1"/>
</dbReference>
<dbReference type="SUPFAM" id="SSF102114">
    <property type="entry name" value="Radical SAM enzymes"/>
    <property type="match status" value="1"/>
</dbReference>
<dbReference type="InterPro" id="IPR041489">
    <property type="entry name" value="PDZ_6"/>
</dbReference>
<accession>A0A9D1IR05</accession>
<dbReference type="EMBL" id="DVMX01000020">
    <property type="protein sequence ID" value="HIU41151.1"/>
    <property type="molecule type" value="Genomic_DNA"/>
</dbReference>
<dbReference type="SUPFAM" id="SSF50156">
    <property type="entry name" value="PDZ domain-like"/>
    <property type="match status" value="1"/>
</dbReference>
<name>A0A9D1IR05_9FIRM</name>
<dbReference type="Gene3D" id="2.30.42.10">
    <property type="match status" value="1"/>
</dbReference>
<evidence type="ECO:0000313" key="3">
    <source>
        <dbReference type="Proteomes" id="UP000824082"/>
    </source>
</evidence>
<dbReference type="PROSITE" id="PS50106">
    <property type="entry name" value="PDZ"/>
    <property type="match status" value="1"/>
</dbReference>
<dbReference type="InterPro" id="IPR036034">
    <property type="entry name" value="PDZ_sf"/>
</dbReference>
<comment type="caution">
    <text evidence="2">The sequence shown here is derived from an EMBL/GenBank/DDBJ whole genome shotgun (WGS) entry which is preliminary data.</text>
</comment>
<dbReference type="InterPro" id="IPR058240">
    <property type="entry name" value="rSAM_sf"/>
</dbReference>
<feature type="domain" description="PDZ" evidence="1">
    <location>
        <begin position="1"/>
        <end position="36"/>
    </location>
</feature>
<reference evidence="2" key="1">
    <citation type="submission" date="2020-10" db="EMBL/GenBank/DDBJ databases">
        <authorList>
            <person name="Gilroy R."/>
        </authorList>
    </citation>
    <scope>NUCLEOTIDE SEQUENCE</scope>
    <source>
        <strain evidence="2">4509</strain>
    </source>
</reference>
<proteinExistence type="predicted"/>